<keyword evidence="1" id="KW-0547">Nucleotide-binding</keyword>
<name>G0ENG4_BRAIP</name>
<dbReference type="InterPro" id="IPR045028">
    <property type="entry name" value="DinG/Rad3-like"/>
</dbReference>
<keyword evidence="3" id="KW-0067">ATP-binding</keyword>
<dbReference type="EMBL" id="CP002874">
    <property type="protein sequence ID" value="AEM21843.1"/>
    <property type="molecule type" value="Genomic_DNA"/>
</dbReference>
<dbReference type="GeneID" id="44969767"/>
<dbReference type="Gene3D" id="3.40.50.300">
    <property type="entry name" value="P-loop containing nucleotide triphosphate hydrolases"/>
    <property type="match status" value="2"/>
</dbReference>
<dbReference type="SMART" id="SM00491">
    <property type="entry name" value="HELICc2"/>
    <property type="match status" value="1"/>
</dbReference>
<evidence type="ECO:0000256" key="1">
    <source>
        <dbReference type="ARBA" id="ARBA00022741"/>
    </source>
</evidence>
<dbReference type="HOGENOM" id="CLU_012117_2_0_12"/>
<dbReference type="SUPFAM" id="SSF102712">
    <property type="entry name" value="JAB1/MPN domain"/>
    <property type="match status" value="1"/>
</dbReference>
<keyword evidence="2" id="KW-0378">Hydrolase</keyword>
<dbReference type="Pfam" id="PF13307">
    <property type="entry name" value="Helicase_C_2"/>
    <property type="match status" value="1"/>
</dbReference>
<dbReference type="Pfam" id="PF00270">
    <property type="entry name" value="DEAD"/>
    <property type="match status" value="1"/>
</dbReference>
<evidence type="ECO:0000256" key="2">
    <source>
        <dbReference type="ARBA" id="ARBA00022801"/>
    </source>
</evidence>
<keyword evidence="6" id="KW-0347">Helicase</keyword>
<comment type="similarity">
    <text evidence="4">Belongs to the helicase family. DinG subfamily.</text>
</comment>
<evidence type="ECO:0000313" key="7">
    <source>
        <dbReference type="Proteomes" id="UP000008522"/>
    </source>
</evidence>
<dbReference type="KEGG" id="bip:Bint_1224"/>
<dbReference type="PROSITE" id="PS51193">
    <property type="entry name" value="HELICASE_ATP_BIND_2"/>
    <property type="match status" value="1"/>
</dbReference>
<dbReference type="AlphaFoldDB" id="G0ENG4"/>
<evidence type="ECO:0000256" key="3">
    <source>
        <dbReference type="ARBA" id="ARBA00022840"/>
    </source>
</evidence>
<dbReference type="OrthoDB" id="9803913at2"/>
<dbReference type="GO" id="GO:0003678">
    <property type="term" value="F:DNA helicase activity"/>
    <property type="evidence" value="ECO:0007669"/>
    <property type="project" value="TreeGrafter"/>
</dbReference>
<evidence type="ECO:0000313" key="6">
    <source>
        <dbReference type="EMBL" id="AEM21843.1"/>
    </source>
</evidence>
<dbReference type="InterPro" id="IPR014013">
    <property type="entry name" value="Helic_SF1/SF2_ATP-bd_DinG/Rad3"/>
</dbReference>
<reference evidence="6 7" key="1">
    <citation type="journal article" date="2011" name="BMC Genomics">
        <title>Complete genome sequence of Brachyspira intermedia reveals unique genomic features in Brachyspira species and phage-mediated horizontal gene transfer.</title>
        <authorList>
            <person name="Hafstrom T."/>
            <person name="Jansson D.S."/>
            <person name="Segerman B."/>
        </authorList>
    </citation>
    <scope>NUCLEOTIDE SEQUENCE [LARGE SCALE GENOMIC DNA]</scope>
    <source>
        <strain evidence="7">ATCC 51140 / PWS/A</strain>
    </source>
</reference>
<sequence>MNNNYAKEIDNVFSIDAINYMRKAIVDAYGNEVYFGINFNAYGILDYIEVMARGNKDSVPAIISLSLEFDAVIHNHPSGQLTPSRADLAIASELGNNAGVGFYIVNNDVDDYYEVVKPIKSENVKTIDVPEALYMFTENGTLSQLLKKYEYRQEQTELVEATIEAFNNNKHLISEAGTGIGKSFAYLIPALLWLKENKTRIVISTNTINLQEQIISKDIPSIIGGIAPNVKYALVKGRNNYVCIKKVKEGLNDHDKFDFEEQINFFEDIDHWLNITKDGSITDLGYKPKGELWEMVCCDTDTCTHRKCEYLEDCYFYKMRKQLNAAQLLIVNHHILCADLSLYAETAGRYSLLPRYTKVLIDEAHNFENSASSYFGDEGSKNGILKALFYLSRIKKNKRLGVIESINNMLNEKQSLIEKHEYDEILDLINKAHDLTSRVRNVVEDKSKEFITYCHKNIQTKEGLGYKFRISPELVMSQHWQNEGLKALREMVLSMTSLVNVCDKLYKKFFDIAIEKDFDYEEIAQMSNAYLERLKRQLVSLNSTIDYKKDEYIRWVETRLTKKGNLILNWHLTPVTVAKNLNDFLYSRFDTVAMYSATLTVSKSFNFFSNRLGFDYIEKNKKIEIYLESPFNYEDNARLYIATDMPDVAADTFNDFTSKVLLQVCNITGGRAFILFTSFASLMNVYENTSEKLKSKNINALAQTASIHRHTLLDMFKSSSNNVLYGVDSFWEGVDVAGKNLEVVIIPKLPFAVPTDPISEGRYRYIEENGGNAFLDYALPFAVIKFKQGFGRLIRSKDDRGVVFVLDKRLYTKTYGSQFIQSLPNAKILRGSMGEIFNDMNNFLTINFILNIKQS</sequence>
<dbReference type="PROSITE" id="PS01302">
    <property type="entry name" value="UPF0758"/>
    <property type="match status" value="1"/>
</dbReference>
<protein>
    <submittedName>
        <fullName evidence="6">Helicase</fullName>
    </submittedName>
</protein>
<dbReference type="Proteomes" id="UP000008522">
    <property type="component" value="Chromosome"/>
</dbReference>
<dbReference type="InterPro" id="IPR011545">
    <property type="entry name" value="DEAD/DEAH_box_helicase_dom"/>
</dbReference>
<feature type="domain" description="Helicase ATP-binding" evidence="5">
    <location>
        <begin position="141"/>
        <end position="416"/>
    </location>
</feature>
<dbReference type="SUPFAM" id="SSF52540">
    <property type="entry name" value="P-loop containing nucleoside triphosphate hydrolases"/>
    <property type="match status" value="1"/>
</dbReference>
<dbReference type="RefSeq" id="WP_014487674.1">
    <property type="nucleotide sequence ID" value="NC_017243.1"/>
</dbReference>
<dbReference type="PANTHER" id="PTHR11472:SF34">
    <property type="entry name" value="REGULATOR OF TELOMERE ELONGATION HELICASE 1"/>
    <property type="match status" value="1"/>
</dbReference>
<dbReference type="GO" id="GO:0005524">
    <property type="term" value="F:ATP binding"/>
    <property type="evidence" value="ECO:0007669"/>
    <property type="project" value="UniProtKB-KW"/>
</dbReference>
<dbReference type="InterPro" id="IPR006555">
    <property type="entry name" value="ATP-dep_Helicase_C"/>
</dbReference>
<dbReference type="GO" id="GO:0003676">
    <property type="term" value="F:nucleic acid binding"/>
    <property type="evidence" value="ECO:0007669"/>
    <property type="project" value="InterPro"/>
</dbReference>
<dbReference type="InterPro" id="IPR020891">
    <property type="entry name" value="UPF0758_CS"/>
</dbReference>
<dbReference type="PANTHER" id="PTHR11472">
    <property type="entry name" value="DNA REPAIR DEAD HELICASE RAD3/XP-D SUBFAMILY MEMBER"/>
    <property type="match status" value="1"/>
</dbReference>
<evidence type="ECO:0000259" key="5">
    <source>
        <dbReference type="PROSITE" id="PS51193"/>
    </source>
</evidence>
<dbReference type="GO" id="GO:0006139">
    <property type="term" value="P:nucleobase-containing compound metabolic process"/>
    <property type="evidence" value="ECO:0007669"/>
    <property type="project" value="InterPro"/>
</dbReference>
<keyword evidence="7" id="KW-1185">Reference proteome</keyword>
<gene>
    <name evidence="6" type="primary">dinG</name>
    <name evidence="6" type="ordered locus">Bint_1224</name>
</gene>
<dbReference type="eggNOG" id="COG2003">
    <property type="taxonomic scope" value="Bacteria"/>
</dbReference>
<evidence type="ECO:0000256" key="4">
    <source>
        <dbReference type="ARBA" id="ARBA00038058"/>
    </source>
</evidence>
<accession>G0ENG4</accession>
<dbReference type="eggNOG" id="COG1199">
    <property type="taxonomic scope" value="Bacteria"/>
</dbReference>
<proteinExistence type="inferred from homology"/>
<dbReference type="PATRIC" id="fig|1045858.4.peg.1223"/>
<dbReference type="InterPro" id="IPR027417">
    <property type="entry name" value="P-loop_NTPase"/>
</dbReference>
<organism evidence="6 7">
    <name type="scientific">Brachyspira intermedia (strain ATCC 51140 / PWS/A)</name>
    <name type="common">Serpulina intermedia</name>
    <dbReference type="NCBI Taxonomy" id="1045858"/>
    <lineage>
        <taxon>Bacteria</taxon>
        <taxon>Pseudomonadati</taxon>
        <taxon>Spirochaetota</taxon>
        <taxon>Spirochaetia</taxon>
        <taxon>Brachyspirales</taxon>
        <taxon>Brachyspiraceae</taxon>
        <taxon>Brachyspira</taxon>
    </lineage>
</organism>
<dbReference type="GO" id="GO:0016818">
    <property type="term" value="F:hydrolase activity, acting on acid anhydrides, in phosphorus-containing anhydrides"/>
    <property type="evidence" value="ECO:0007669"/>
    <property type="project" value="InterPro"/>
</dbReference>